<gene>
    <name evidence="2" type="ORF">RFI_40124</name>
</gene>
<keyword evidence="1" id="KW-1133">Transmembrane helix</keyword>
<evidence type="ECO:0000313" key="3">
    <source>
        <dbReference type="Proteomes" id="UP000023152"/>
    </source>
</evidence>
<protein>
    <recommendedName>
        <fullName evidence="4">TRAF-type domain-containing protein</fullName>
    </recommendedName>
</protein>
<accession>X6L9M9</accession>
<keyword evidence="1" id="KW-0472">Membrane</keyword>
<evidence type="ECO:0000313" key="2">
    <source>
        <dbReference type="EMBL" id="ETN97404.1"/>
    </source>
</evidence>
<keyword evidence="3" id="KW-1185">Reference proteome</keyword>
<evidence type="ECO:0008006" key="4">
    <source>
        <dbReference type="Google" id="ProtNLM"/>
    </source>
</evidence>
<dbReference type="OrthoDB" id="5574452at2759"/>
<comment type="caution">
    <text evidence="2">The sequence shown here is derived from an EMBL/GenBank/DDBJ whole genome shotgun (WGS) entry which is preliminary data.</text>
</comment>
<dbReference type="AlphaFoldDB" id="X6L9M9"/>
<keyword evidence="1" id="KW-0812">Transmembrane</keyword>
<feature type="non-terminal residue" evidence="2">
    <location>
        <position position="237"/>
    </location>
</feature>
<dbReference type="EMBL" id="ASPP01049840">
    <property type="protein sequence ID" value="ETN97404.1"/>
    <property type="molecule type" value="Genomic_DNA"/>
</dbReference>
<name>X6L9M9_RETFI</name>
<reference evidence="2 3" key="1">
    <citation type="journal article" date="2013" name="Curr. Biol.">
        <title>The Genome of the Foraminiferan Reticulomyxa filosa.</title>
        <authorList>
            <person name="Glockner G."/>
            <person name="Hulsmann N."/>
            <person name="Schleicher M."/>
            <person name="Noegel A.A."/>
            <person name="Eichinger L."/>
            <person name="Gallinger C."/>
            <person name="Pawlowski J."/>
            <person name="Sierra R."/>
            <person name="Euteneuer U."/>
            <person name="Pillet L."/>
            <person name="Moustafa A."/>
            <person name="Platzer M."/>
            <person name="Groth M."/>
            <person name="Szafranski K."/>
            <person name="Schliwa M."/>
        </authorList>
    </citation>
    <scope>NUCLEOTIDE SEQUENCE [LARGE SCALE GENOMIC DNA]</scope>
</reference>
<organism evidence="2 3">
    <name type="scientific">Reticulomyxa filosa</name>
    <dbReference type="NCBI Taxonomy" id="46433"/>
    <lineage>
        <taxon>Eukaryota</taxon>
        <taxon>Sar</taxon>
        <taxon>Rhizaria</taxon>
        <taxon>Retaria</taxon>
        <taxon>Foraminifera</taxon>
        <taxon>Monothalamids</taxon>
        <taxon>Reticulomyxidae</taxon>
        <taxon>Reticulomyxa</taxon>
    </lineage>
</organism>
<evidence type="ECO:0000256" key="1">
    <source>
        <dbReference type="SAM" id="Phobius"/>
    </source>
</evidence>
<feature type="transmembrane region" description="Helical" evidence="1">
    <location>
        <begin position="12"/>
        <end position="28"/>
    </location>
</feature>
<sequence>MSVVKKSKDLYAIIIWILRSFDCLLFVTKKKREDNKKKNKLMLLLRLEKEEDKKEKRKKTKKVSLDECYNEEWVLLLNKRKKLKNFYCLLCEEIANNAMELICNEHEDMKEGLVVGEQCLLKHLKDHNNQCPTKSHDGCNYVKGKTARNCIDDLMVICPRQFMSQLNVCQQDQTKEGIVNKETQYCYVKEHLEGNSCSLQPVECKFKEFGCNDVLFNYNFEQHMQEQMKEHLDLLFK</sequence>
<proteinExistence type="predicted"/>
<dbReference type="Proteomes" id="UP000023152">
    <property type="component" value="Unassembled WGS sequence"/>
</dbReference>